<dbReference type="Gene3D" id="3.40.50.150">
    <property type="entry name" value="Vaccinia Virus protein VP39"/>
    <property type="match status" value="1"/>
</dbReference>
<evidence type="ECO:0000256" key="1">
    <source>
        <dbReference type="ARBA" id="ARBA00008361"/>
    </source>
</evidence>
<protein>
    <recommendedName>
        <fullName evidence="5">Methyltransferase domain-containing protein</fullName>
    </recommendedName>
</protein>
<sequence>MSLLPKTYQEFSSKHYWNTFFTRRGEKAFEWYGEYTELCGLLHKYIRPNDEVLVAGCGNSILSGDLYKVGYRNLTNIDNSEVVIRQMKEKHKADCPSMQWMKMDLSAMDFEDGCVLLRTR</sequence>
<organism evidence="6 7">
    <name type="scientific">Scylla paramamosain</name>
    <name type="common">Mud crab</name>
    <dbReference type="NCBI Taxonomy" id="85552"/>
    <lineage>
        <taxon>Eukaryota</taxon>
        <taxon>Metazoa</taxon>
        <taxon>Ecdysozoa</taxon>
        <taxon>Arthropoda</taxon>
        <taxon>Crustacea</taxon>
        <taxon>Multicrustacea</taxon>
        <taxon>Malacostraca</taxon>
        <taxon>Eumalacostraca</taxon>
        <taxon>Eucarida</taxon>
        <taxon>Decapoda</taxon>
        <taxon>Pleocyemata</taxon>
        <taxon>Brachyura</taxon>
        <taxon>Eubrachyura</taxon>
        <taxon>Portunoidea</taxon>
        <taxon>Portunidae</taxon>
        <taxon>Portuninae</taxon>
        <taxon>Scylla</taxon>
    </lineage>
</organism>
<dbReference type="InterPro" id="IPR051419">
    <property type="entry name" value="Lys/N-term_MeTrsfase_sf"/>
</dbReference>
<dbReference type="PANTHER" id="PTHR12176">
    <property type="entry name" value="SAM-DEPENDENT METHYLTRANSFERASE SUPERFAMILY PROTEIN"/>
    <property type="match status" value="1"/>
</dbReference>
<dbReference type="Pfam" id="PF13649">
    <property type="entry name" value="Methyltransf_25"/>
    <property type="match status" value="1"/>
</dbReference>
<evidence type="ECO:0000313" key="7">
    <source>
        <dbReference type="Proteomes" id="UP001487740"/>
    </source>
</evidence>
<keyword evidence="4" id="KW-0511">Multifunctional enzyme</keyword>
<dbReference type="EMBL" id="JARAKH010000043">
    <property type="protein sequence ID" value="KAK8379242.1"/>
    <property type="molecule type" value="Genomic_DNA"/>
</dbReference>
<dbReference type="GO" id="GO:0008168">
    <property type="term" value="F:methyltransferase activity"/>
    <property type="evidence" value="ECO:0007669"/>
    <property type="project" value="UniProtKB-KW"/>
</dbReference>
<evidence type="ECO:0000256" key="3">
    <source>
        <dbReference type="ARBA" id="ARBA00022679"/>
    </source>
</evidence>
<gene>
    <name evidence="6" type="ORF">O3P69_019229</name>
</gene>
<name>A0AAW0SWM6_SCYPA</name>
<evidence type="ECO:0000259" key="5">
    <source>
        <dbReference type="Pfam" id="PF13649"/>
    </source>
</evidence>
<proteinExistence type="inferred from homology"/>
<dbReference type="InterPro" id="IPR029063">
    <property type="entry name" value="SAM-dependent_MTases_sf"/>
</dbReference>
<evidence type="ECO:0000256" key="2">
    <source>
        <dbReference type="ARBA" id="ARBA00022603"/>
    </source>
</evidence>
<feature type="domain" description="Methyltransferase" evidence="5">
    <location>
        <begin position="52"/>
        <end position="114"/>
    </location>
</feature>
<keyword evidence="3" id="KW-0808">Transferase</keyword>
<dbReference type="Proteomes" id="UP001487740">
    <property type="component" value="Unassembled WGS sequence"/>
</dbReference>
<evidence type="ECO:0000313" key="6">
    <source>
        <dbReference type="EMBL" id="KAK8379242.1"/>
    </source>
</evidence>
<dbReference type="AlphaFoldDB" id="A0AAW0SWM6"/>
<dbReference type="SUPFAM" id="SSF53335">
    <property type="entry name" value="S-adenosyl-L-methionine-dependent methyltransferases"/>
    <property type="match status" value="1"/>
</dbReference>
<evidence type="ECO:0000256" key="4">
    <source>
        <dbReference type="ARBA" id="ARBA00023268"/>
    </source>
</evidence>
<accession>A0AAW0SWM6</accession>
<dbReference type="GO" id="GO:0032259">
    <property type="term" value="P:methylation"/>
    <property type="evidence" value="ECO:0007669"/>
    <property type="project" value="UniProtKB-KW"/>
</dbReference>
<dbReference type="InterPro" id="IPR041698">
    <property type="entry name" value="Methyltransf_25"/>
</dbReference>
<dbReference type="PANTHER" id="PTHR12176:SF78">
    <property type="entry name" value="EEF1A LYSINE AND N-TERMINAL METHYLTRANSFERASE"/>
    <property type="match status" value="1"/>
</dbReference>
<comment type="similarity">
    <text evidence="1">Belongs to the methyltransferase superfamily.</text>
</comment>
<keyword evidence="7" id="KW-1185">Reference proteome</keyword>
<keyword evidence="2" id="KW-0489">Methyltransferase</keyword>
<reference evidence="6 7" key="1">
    <citation type="submission" date="2023-03" db="EMBL/GenBank/DDBJ databases">
        <title>High-quality genome of Scylla paramamosain provides insights in environmental adaptation.</title>
        <authorList>
            <person name="Zhang L."/>
        </authorList>
    </citation>
    <scope>NUCLEOTIDE SEQUENCE [LARGE SCALE GENOMIC DNA]</scope>
    <source>
        <strain evidence="6">LZ_2023a</strain>
        <tissue evidence="6">Muscle</tissue>
    </source>
</reference>
<comment type="caution">
    <text evidence="6">The sequence shown here is derived from an EMBL/GenBank/DDBJ whole genome shotgun (WGS) entry which is preliminary data.</text>
</comment>